<organism evidence="2">
    <name type="scientific">Gongylonema pulchrum</name>
    <dbReference type="NCBI Taxonomy" id="637853"/>
    <lineage>
        <taxon>Eukaryota</taxon>
        <taxon>Metazoa</taxon>
        <taxon>Ecdysozoa</taxon>
        <taxon>Nematoda</taxon>
        <taxon>Chromadorea</taxon>
        <taxon>Rhabditida</taxon>
        <taxon>Spirurina</taxon>
        <taxon>Spiruromorpha</taxon>
        <taxon>Spiruroidea</taxon>
        <taxon>Gongylonematidae</taxon>
        <taxon>Gongylonema</taxon>
    </lineage>
</organism>
<dbReference type="WBParaSite" id="GPUH_0001456101-mRNA-1">
    <property type="protein sequence ID" value="GPUH_0001456101-mRNA-1"/>
    <property type="gene ID" value="GPUH_0001456101"/>
</dbReference>
<dbReference type="Gene3D" id="1.10.220.150">
    <property type="entry name" value="Arf GTPase activating protein"/>
    <property type="match status" value="1"/>
</dbReference>
<sequence>LDSWTPEQVQSMRVMGNKLARRVYEAELPEHFRRPQTDSALESFIRAKYEHKRLLAIALGCSSVRANVKKVDHLLDATEETRVVTGDTVAADPTVLAVGGGGDSLLLDLTTPVRETQSAFTHSDVGAGEGDVFEDFGPIVSAPPTNDRPEIFATDAEASSSSNVRNGITNSGSENNLDDLVAVLGARPPAAKKSTSDILALYETAPKFYARPVKQQQRQRTELLERKLIVPVQDIYL</sequence>
<reference evidence="2" key="1">
    <citation type="submission" date="2016-06" db="UniProtKB">
        <authorList>
            <consortium name="WormBaseParasite"/>
        </authorList>
    </citation>
    <scope>IDENTIFICATION</scope>
</reference>
<dbReference type="SUPFAM" id="SSF57863">
    <property type="entry name" value="ArfGap/RecO-like zinc finger"/>
    <property type="match status" value="1"/>
</dbReference>
<dbReference type="GO" id="GO:0005096">
    <property type="term" value="F:GTPase activator activity"/>
    <property type="evidence" value="ECO:0007669"/>
    <property type="project" value="InterPro"/>
</dbReference>
<protein>
    <submittedName>
        <fullName evidence="2">Arf-GAP domain-containing protein</fullName>
    </submittedName>
</protein>
<name>A0A183E0Q1_9BILA</name>
<dbReference type="PANTHER" id="PTHR45705:SF1">
    <property type="entry name" value="FI20236P1"/>
    <property type="match status" value="1"/>
</dbReference>
<proteinExistence type="predicted"/>
<dbReference type="GO" id="GO:0005737">
    <property type="term" value="C:cytoplasm"/>
    <property type="evidence" value="ECO:0007669"/>
    <property type="project" value="TreeGrafter"/>
</dbReference>
<evidence type="ECO:0000259" key="1">
    <source>
        <dbReference type="Pfam" id="PF01412"/>
    </source>
</evidence>
<dbReference type="Pfam" id="PF01412">
    <property type="entry name" value="ArfGap"/>
    <property type="match status" value="1"/>
</dbReference>
<dbReference type="InterPro" id="IPR038508">
    <property type="entry name" value="ArfGAP_dom_sf"/>
</dbReference>
<dbReference type="InterPro" id="IPR051718">
    <property type="entry name" value="ARF_GTPase-activating"/>
</dbReference>
<feature type="domain" description="Arf-GAP" evidence="1">
    <location>
        <begin position="1"/>
        <end position="54"/>
    </location>
</feature>
<dbReference type="InterPro" id="IPR037278">
    <property type="entry name" value="ARFGAP/RecO"/>
</dbReference>
<accession>A0A183E0Q1</accession>
<dbReference type="PANTHER" id="PTHR45705">
    <property type="entry name" value="FI20236P1"/>
    <property type="match status" value="1"/>
</dbReference>
<dbReference type="AlphaFoldDB" id="A0A183E0Q1"/>
<evidence type="ECO:0000313" key="2">
    <source>
        <dbReference type="WBParaSite" id="GPUH_0001456101-mRNA-1"/>
    </source>
</evidence>
<dbReference type="InterPro" id="IPR001164">
    <property type="entry name" value="ArfGAP_dom"/>
</dbReference>